<proteinExistence type="predicted"/>
<dbReference type="InterPro" id="IPR013819">
    <property type="entry name" value="LipOase_C"/>
</dbReference>
<dbReference type="InterPro" id="IPR000907">
    <property type="entry name" value="LipOase"/>
</dbReference>
<dbReference type="Pfam" id="PF00305">
    <property type="entry name" value="Lipoxygenase"/>
    <property type="match status" value="1"/>
</dbReference>
<accession>A0AAD8WK83</accession>
<organism evidence="5 6">
    <name type="scientific">Lolium multiflorum</name>
    <name type="common">Italian ryegrass</name>
    <name type="synonym">Lolium perenne subsp. multiflorum</name>
    <dbReference type="NCBI Taxonomy" id="4521"/>
    <lineage>
        <taxon>Eukaryota</taxon>
        <taxon>Viridiplantae</taxon>
        <taxon>Streptophyta</taxon>
        <taxon>Embryophyta</taxon>
        <taxon>Tracheophyta</taxon>
        <taxon>Spermatophyta</taxon>
        <taxon>Magnoliopsida</taxon>
        <taxon>Liliopsida</taxon>
        <taxon>Poales</taxon>
        <taxon>Poaceae</taxon>
        <taxon>BOP clade</taxon>
        <taxon>Pooideae</taxon>
        <taxon>Poodae</taxon>
        <taxon>Poeae</taxon>
        <taxon>Poeae Chloroplast Group 2 (Poeae type)</taxon>
        <taxon>Loliodinae</taxon>
        <taxon>Loliinae</taxon>
        <taxon>Lolium</taxon>
    </lineage>
</organism>
<dbReference type="PRINTS" id="PR00087">
    <property type="entry name" value="LIPOXYGENASE"/>
</dbReference>
<feature type="domain" description="Lipoxygenase" evidence="4">
    <location>
        <begin position="1"/>
        <end position="113"/>
    </location>
</feature>
<reference evidence="5" key="1">
    <citation type="submission" date="2023-07" db="EMBL/GenBank/DDBJ databases">
        <title>A chromosome-level genome assembly of Lolium multiflorum.</title>
        <authorList>
            <person name="Chen Y."/>
            <person name="Copetti D."/>
            <person name="Kolliker R."/>
            <person name="Studer B."/>
        </authorList>
    </citation>
    <scope>NUCLEOTIDE SEQUENCE</scope>
    <source>
        <strain evidence="5">02402/16</strain>
        <tissue evidence="5">Leaf</tissue>
    </source>
</reference>
<evidence type="ECO:0000313" key="6">
    <source>
        <dbReference type="Proteomes" id="UP001231189"/>
    </source>
</evidence>
<dbReference type="InterPro" id="IPR036226">
    <property type="entry name" value="LipOase_C_sf"/>
</dbReference>
<comment type="caution">
    <text evidence="5">The sequence shown here is derived from an EMBL/GenBank/DDBJ whole genome shotgun (WGS) entry which is preliminary data.</text>
</comment>
<dbReference type="Gene3D" id="1.20.245.10">
    <property type="entry name" value="Lipoxygenase-1, Domain 5"/>
    <property type="match status" value="1"/>
</dbReference>
<dbReference type="Proteomes" id="UP001231189">
    <property type="component" value="Unassembled WGS sequence"/>
</dbReference>
<dbReference type="EMBL" id="JAUUTY010000003">
    <property type="protein sequence ID" value="KAK1662965.1"/>
    <property type="molecule type" value="Genomic_DNA"/>
</dbReference>
<dbReference type="PANTHER" id="PTHR11771">
    <property type="entry name" value="LIPOXYGENASE"/>
    <property type="match status" value="1"/>
</dbReference>
<sequence length="113" mass="12915">MFDTSNHPNIILALCLFEEGNIIQLQVIVGDEFRPACTTWCATPSYISPAEAQDMNMYAAMEPFVVSTSWHISQTHPVHKLLSPHYRDTMTINVLAELERWLRRVEALAKIDL</sequence>
<dbReference type="InterPro" id="IPR020834">
    <property type="entry name" value="LipOase_CS"/>
</dbReference>
<name>A0AAD8WK83_LOLMU</name>
<evidence type="ECO:0000256" key="1">
    <source>
        <dbReference type="ARBA" id="ARBA00022723"/>
    </source>
</evidence>
<gene>
    <name evidence="5" type="ORF">QYE76_051124</name>
</gene>
<evidence type="ECO:0000259" key="4">
    <source>
        <dbReference type="PROSITE" id="PS51393"/>
    </source>
</evidence>
<evidence type="ECO:0000256" key="2">
    <source>
        <dbReference type="ARBA" id="ARBA00022964"/>
    </source>
</evidence>
<dbReference type="GO" id="GO:0046872">
    <property type="term" value="F:metal ion binding"/>
    <property type="evidence" value="ECO:0007669"/>
    <property type="project" value="UniProtKB-KW"/>
</dbReference>
<dbReference type="SUPFAM" id="SSF48484">
    <property type="entry name" value="Lipoxigenase"/>
    <property type="match status" value="1"/>
</dbReference>
<dbReference type="PROSITE" id="PS00081">
    <property type="entry name" value="LIPOXYGENASE_2"/>
    <property type="match status" value="1"/>
</dbReference>
<keyword evidence="3" id="KW-0560">Oxidoreductase</keyword>
<dbReference type="GO" id="GO:0034440">
    <property type="term" value="P:lipid oxidation"/>
    <property type="evidence" value="ECO:0007669"/>
    <property type="project" value="InterPro"/>
</dbReference>
<evidence type="ECO:0000256" key="3">
    <source>
        <dbReference type="ARBA" id="ARBA00023002"/>
    </source>
</evidence>
<keyword evidence="6" id="KW-1185">Reference proteome</keyword>
<protein>
    <recommendedName>
        <fullName evidence="4">Lipoxygenase domain-containing protein</fullName>
    </recommendedName>
</protein>
<keyword evidence="2" id="KW-0223">Dioxygenase</keyword>
<keyword evidence="1" id="KW-0479">Metal-binding</keyword>
<dbReference type="GO" id="GO:0016702">
    <property type="term" value="F:oxidoreductase activity, acting on single donors with incorporation of molecular oxygen, incorporation of two atoms of oxygen"/>
    <property type="evidence" value="ECO:0007669"/>
    <property type="project" value="InterPro"/>
</dbReference>
<dbReference type="PROSITE" id="PS51393">
    <property type="entry name" value="LIPOXYGENASE_3"/>
    <property type="match status" value="1"/>
</dbReference>
<dbReference type="AlphaFoldDB" id="A0AAD8WK83"/>
<evidence type="ECO:0000313" key="5">
    <source>
        <dbReference type="EMBL" id="KAK1662965.1"/>
    </source>
</evidence>